<evidence type="ECO:0000313" key="3">
    <source>
        <dbReference type="Proteomes" id="UP000254808"/>
    </source>
</evidence>
<dbReference type="EMBL" id="CP027806">
    <property type="protein sequence ID" value="AXJ00484.1"/>
    <property type="molecule type" value="Genomic_DNA"/>
</dbReference>
<dbReference type="Proteomes" id="UP000254808">
    <property type="component" value="Chromosome"/>
</dbReference>
<dbReference type="RefSeq" id="WP_114983762.1">
    <property type="nucleotide sequence ID" value="NZ_CP027806.1"/>
</dbReference>
<reference evidence="2 3" key="1">
    <citation type="submission" date="2018-03" db="EMBL/GenBank/DDBJ databases">
        <title>Phenotypic and genomic properties of Cyclonatronum proteinivorum gen. nov., sp. nov., a haloalkaliphilic bacteroidete from soda lakes possessing Na+-translocating rhodopsin.</title>
        <authorList>
            <person name="Toshchakov S.V."/>
            <person name="Korzhenkov A."/>
            <person name="Samarov N.I."/>
            <person name="Kublanov I.V."/>
            <person name="Muntyan M.S."/>
            <person name="Sorokin D.Y."/>
        </authorList>
    </citation>
    <scope>NUCLEOTIDE SEQUENCE [LARGE SCALE GENOMIC DNA]</scope>
    <source>
        <strain evidence="2 3">Omega</strain>
    </source>
</reference>
<keyword evidence="3" id="KW-1185">Reference proteome</keyword>
<proteinExistence type="predicted"/>
<dbReference type="SUPFAM" id="SSF47598">
    <property type="entry name" value="Ribbon-helix-helix"/>
    <property type="match status" value="1"/>
</dbReference>
<feature type="domain" description="Ribbon-helix-helix protein CopG" evidence="1">
    <location>
        <begin position="2"/>
        <end position="40"/>
    </location>
</feature>
<gene>
    <name evidence="2" type="ORF">CYPRO_1221</name>
</gene>
<evidence type="ECO:0000313" key="2">
    <source>
        <dbReference type="EMBL" id="AXJ00484.1"/>
    </source>
</evidence>
<protein>
    <submittedName>
        <fullName evidence="2">Ribbon-helix-helix protein, copG family</fullName>
    </submittedName>
</protein>
<dbReference type="KEGG" id="cprv:CYPRO_1221"/>
<dbReference type="InterPro" id="IPR010985">
    <property type="entry name" value="Ribbon_hlx_hlx"/>
</dbReference>
<name>A0A345UJ32_9BACT</name>
<organism evidence="2 3">
    <name type="scientific">Cyclonatronum proteinivorum</name>
    <dbReference type="NCBI Taxonomy" id="1457365"/>
    <lineage>
        <taxon>Bacteria</taxon>
        <taxon>Pseudomonadati</taxon>
        <taxon>Balneolota</taxon>
        <taxon>Balneolia</taxon>
        <taxon>Balneolales</taxon>
        <taxon>Cyclonatronaceae</taxon>
        <taxon>Cyclonatronum</taxon>
    </lineage>
</organism>
<dbReference type="CDD" id="cd22233">
    <property type="entry name" value="RHH_CopAso-like"/>
    <property type="match status" value="1"/>
</dbReference>
<accession>A0A345UJ32</accession>
<dbReference type="Pfam" id="PF01402">
    <property type="entry name" value="RHH_1"/>
    <property type="match status" value="1"/>
</dbReference>
<sequence length="86" mass="9744">MTSVRLPKELEQKLDSLAEAKQISRSALIKEALVAYLEQEESHSQPYLVGEPLFGNYGSGTTDNAVSYKTKLRQKLARKHNKSYPY</sequence>
<dbReference type="GO" id="GO:0006355">
    <property type="term" value="P:regulation of DNA-templated transcription"/>
    <property type="evidence" value="ECO:0007669"/>
    <property type="project" value="InterPro"/>
</dbReference>
<dbReference type="InterPro" id="IPR013321">
    <property type="entry name" value="Arc_rbn_hlx_hlx"/>
</dbReference>
<dbReference type="Gene3D" id="1.10.1220.10">
    <property type="entry name" value="Met repressor-like"/>
    <property type="match status" value="1"/>
</dbReference>
<evidence type="ECO:0000259" key="1">
    <source>
        <dbReference type="Pfam" id="PF01402"/>
    </source>
</evidence>
<dbReference type="InterPro" id="IPR002145">
    <property type="entry name" value="CopG"/>
</dbReference>
<dbReference type="AlphaFoldDB" id="A0A345UJ32"/>
<dbReference type="OrthoDB" id="2087534at2"/>